<reference evidence="8" key="1">
    <citation type="submission" date="2017-09" db="EMBL/GenBank/DDBJ databases">
        <title>Depth-based differentiation of microbial function through sediment-hosted aquifers and enrichment of novel symbionts in the deep terrestrial subsurface.</title>
        <authorList>
            <person name="Probst A.J."/>
            <person name="Ladd B."/>
            <person name="Jarett J.K."/>
            <person name="Geller-Mcgrath D.E."/>
            <person name="Sieber C.M.K."/>
            <person name="Emerson J.B."/>
            <person name="Anantharaman K."/>
            <person name="Thomas B.C."/>
            <person name="Malmstrom R."/>
            <person name="Stieglmeier M."/>
            <person name="Klingl A."/>
            <person name="Woyke T."/>
            <person name="Ryan C.M."/>
            <person name="Banfield J.F."/>
        </authorList>
    </citation>
    <scope>NUCLEOTIDE SEQUENCE [LARGE SCALE GENOMIC DNA]</scope>
</reference>
<dbReference type="Pfam" id="PF00366">
    <property type="entry name" value="Ribosomal_S17"/>
    <property type="match status" value="1"/>
</dbReference>
<dbReference type="InterPro" id="IPR012340">
    <property type="entry name" value="NA-bd_OB-fold"/>
</dbReference>
<keyword evidence="5 6" id="KW-0687">Ribonucleoprotein</keyword>
<dbReference type="Proteomes" id="UP000228635">
    <property type="component" value="Unassembled WGS sequence"/>
</dbReference>
<keyword evidence="3 6" id="KW-0694">RNA-binding</keyword>
<comment type="caution">
    <text evidence="7">The sequence shown here is derived from an EMBL/GenBank/DDBJ whole genome shotgun (WGS) entry which is preliminary data.</text>
</comment>
<evidence type="ECO:0000256" key="3">
    <source>
        <dbReference type="ARBA" id="ARBA00022884"/>
    </source>
</evidence>
<evidence type="ECO:0000256" key="1">
    <source>
        <dbReference type="ARBA" id="ARBA00010254"/>
    </source>
</evidence>
<keyword evidence="4 6" id="KW-0689">Ribosomal protein</keyword>
<dbReference type="HAMAP" id="MF_01345_B">
    <property type="entry name" value="Ribosomal_uS17_B"/>
    <property type="match status" value="1"/>
</dbReference>
<protein>
    <recommendedName>
        <fullName evidence="6">Small ribosomal subunit protein uS17</fullName>
    </recommendedName>
</protein>
<evidence type="ECO:0000313" key="8">
    <source>
        <dbReference type="Proteomes" id="UP000228635"/>
    </source>
</evidence>
<dbReference type="GO" id="GO:0022627">
    <property type="term" value="C:cytosolic small ribosomal subunit"/>
    <property type="evidence" value="ECO:0007669"/>
    <property type="project" value="UniProtKB-UniRule"/>
</dbReference>
<keyword evidence="2 6" id="KW-0699">rRNA-binding</keyword>
<dbReference type="GO" id="GO:0006412">
    <property type="term" value="P:translation"/>
    <property type="evidence" value="ECO:0007669"/>
    <property type="project" value="UniProtKB-UniRule"/>
</dbReference>
<evidence type="ECO:0000256" key="4">
    <source>
        <dbReference type="ARBA" id="ARBA00022980"/>
    </source>
</evidence>
<dbReference type="NCBIfam" id="TIGR03635">
    <property type="entry name" value="uS17_bact"/>
    <property type="match status" value="1"/>
</dbReference>
<evidence type="ECO:0000256" key="6">
    <source>
        <dbReference type="HAMAP-Rule" id="MF_01345"/>
    </source>
</evidence>
<dbReference type="GO" id="GO:0019843">
    <property type="term" value="F:rRNA binding"/>
    <property type="evidence" value="ECO:0007669"/>
    <property type="project" value="UniProtKB-UniRule"/>
</dbReference>
<evidence type="ECO:0000256" key="5">
    <source>
        <dbReference type="ARBA" id="ARBA00023274"/>
    </source>
</evidence>
<dbReference type="PANTHER" id="PTHR10744">
    <property type="entry name" value="40S RIBOSOMAL PROTEIN S11 FAMILY MEMBER"/>
    <property type="match status" value="1"/>
</dbReference>
<dbReference type="Gene3D" id="2.40.50.140">
    <property type="entry name" value="Nucleic acid-binding proteins"/>
    <property type="match status" value="1"/>
</dbReference>
<name>A0A2M6WHM2_9BACT</name>
<dbReference type="NCBIfam" id="NF004123">
    <property type="entry name" value="PRK05610.1"/>
    <property type="match status" value="1"/>
</dbReference>
<sequence length="84" mass="9817">METKKQTLTGIVVSDKMEKTVVVSVTRTEQHPRYLKRYTISKRYKCHDEKNEAHVGDTVVIEHARPMSKEKRWKLVSIIALAHK</sequence>
<dbReference type="PRINTS" id="PR00973">
    <property type="entry name" value="RIBOSOMALS17"/>
</dbReference>
<comment type="subunit">
    <text evidence="6">Part of the 30S ribosomal subunit.</text>
</comment>
<dbReference type="InterPro" id="IPR000266">
    <property type="entry name" value="Ribosomal_uS17"/>
</dbReference>
<dbReference type="SUPFAM" id="SSF50249">
    <property type="entry name" value="Nucleic acid-binding proteins"/>
    <property type="match status" value="1"/>
</dbReference>
<proteinExistence type="inferred from homology"/>
<dbReference type="EMBL" id="PFBA01000027">
    <property type="protein sequence ID" value="PIT92285.1"/>
    <property type="molecule type" value="Genomic_DNA"/>
</dbReference>
<organism evidence="7 8">
    <name type="scientific">Candidatus Harrisonbacteria bacterium CG10_big_fil_rev_8_21_14_0_10_42_17</name>
    <dbReference type="NCBI Taxonomy" id="1974584"/>
    <lineage>
        <taxon>Bacteria</taxon>
        <taxon>Candidatus Harrisoniibacteriota</taxon>
    </lineage>
</organism>
<dbReference type="GO" id="GO:0003735">
    <property type="term" value="F:structural constituent of ribosome"/>
    <property type="evidence" value="ECO:0007669"/>
    <property type="project" value="UniProtKB-UniRule"/>
</dbReference>
<comment type="function">
    <text evidence="6">One of the primary rRNA binding proteins, it binds specifically to the 5'-end of 16S ribosomal RNA.</text>
</comment>
<dbReference type="InterPro" id="IPR019984">
    <property type="entry name" value="Ribosomal_uS17_bact/chlr"/>
</dbReference>
<dbReference type="CDD" id="cd00364">
    <property type="entry name" value="Ribosomal_uS17"/>
    <property type="match status" value="1"/>
</dbReference>
<accession>A0A2M6WHM2</accession>
<dbReference type="PANTHER" id="PTHR10744:SF1">
    <property type="entry name" value="SMALL RIBOSOMAL SUBUNIT PROTEIN US17M"/>
    <property type="match status" value="1"/>
</dbReference>
<evidence type="ECO:0000313" key="7">
    <source>
        <dbReference type="EMBL" id="PIT92285.1"/>
    </source>
</evidence>
<dbReference type="AlphaFoldDB" id="A0A2M6WHM2"/>
<gene>
    <name evidence="6 7" type="primary">rpsQ</name>
    <name evidence="7" type="ORF">COU08_03170</name>
</gene>
<evidence type="ECO:0000256" key="2">
    <source>
        <dbReference type="ARBA" id="ARBA00022730"/>
    </source>
</evidence>
<comment type="similarity">
    <text evidence="1 6">Belongs to the universal ribosomal protein uS17 family.</text>
</comment>